<dbReference type="OrthoDB" id="6779410at2759"/>
<evidence type="ECO:0000313" key="3">
    <source>
        <dbReference type="RefSeq" id="XP_026729306.1"/>
    </source>
</evidence>
<dbReference type="RefSeq" id="XP_026729306.1">
    <property type="nucleotide sequence ID" value="XM_026873505.1"/>
</dbReference>
<dbReference type="Proteomes" id="UP000322000">
    <property type="component" value="Chromosome 6"/>
</dbReference>
<sequence length="466" mass="54371">MEDLMKFVRKCDPKETRKRSVNRATWKREILRQKRFLIHPLKSASTLARMVLCSRYKPSSLPQFPQCGHNQKAFRCSEISCQDIRKLYKIHTCDTKVKQDCFILKYCNISEAKTLNPNSKRKVAIKYSILSKSGTKIPVCQKTFMRALIIKKDRIQGVMNRFLSSGGQMPEEKRGGDRKREKYEAKRLSVEWFIESFQGQESHYCRSKSANRIYLDSGLTIRKMWRMYNAARDEDLKVKQSFFRHVINTKYNIGFGNPRTDVCSTCIELSERIKTEKDASKKNVLMVEKRIHRLKYKAFYAILQEENENLQTISFNCQKNQAMPKVPDQYAYYSRQINFYHFAIVVGNSKAKLNKNNINSYYWDETSHCKGSNEIISAVYDFLKNFEFGDTIKILRIVSDGCAGQNKNTGMITMLGKWLYTEAPTNIKKIELIFPVVGHSFIPPDRLFARIEKTLKTKEVIISPSE</sequence>
<proteinExistence type="predicted"/>
<evidence type="ECO:0000259" key="1">
    <source>
        <dbReference type="Pfam" id="PF25273"/>
    </source>
</evidence>
<dbReference type="PANTHER" id="PTHR10773">
    <property type="entry name" value="DNA-DIRECTED RNA POLYMERASES I, II, AND III SUBUNIT RPABC2"/>
    <property type="match status" value="1"/>
</dbReference>
<accession>A0A7E5VM83</accession>
<name>A0A7E5VM83_TRINI</name>
<organism evidence="2 3">
    <name type="scientific">Trichoplusia ni</name>
    <name type="common">Cabbage looper</name>
    <dbReference type="NCBI Taxonomy" id="7111"/>
    <lineage>
        <taxon>Eukaryota</taxon>
        <taxon>Metazoa</taxon>
        <taxon>Ecdysozoa</taxon>
        <taxon>Arthropoda</taxon>
        <taxon>Hexapoda</taxon>
        <taxon>Insecta</taxon>
        <taxon>Pterygota</taxon>
        <taxon>Neoptera</taxon>
        <taxon>Endopterygota</taxon>
        <taxon>Lepidoptera</taxon>
        <taxon>Glossata</taxon>
        <taxon>Ditrysia</taxon>
        <taxon>Noctuoidea</taxon>
        <taxon>Noctuidae</taxon>
        <taxon>Plusiinae</taxon>
        <taxon>Trichoplusia</taxon>
    </lineage>
</organism>
<keyword evidence="2" id="KW-1185">Reference proteome</keyword>
<dbReference type="GeneID" id="113494960"/>
<dbReference type="Pfam" id="PF25273">
    <property type="entry name" value="DUF7869"/>
    <property type="match status" value="1"/>
</dbReference>
<gene>
    <name evidence="3" type="primary">LOC113494960</name>
</gene>
<feature type="domain" description="DUF7869" evidence="1">
    <location>
        <begin position="359"/>
        <end position="461"/>
    </location>
</feature>
<dbReference type="PANTHER" id="PTHR10773:SF19">
    <property type="match status" value="1"/>
</dbReference>
<dbReference type="InterPro" id="IPR057191">
    <property type="entry name" value="DUF7869"/>
</dbReference>
<evidence type="ECO:0000313" key="2">
    <source>
        <dbReference type="Proteomes" id="UP000322000"/>
    </source>
</evidence>
<reference evidence="3" key="1">
    <citation type="submission" date="2025-08" db="UniProtKB">
        <authorList>
            <consortium name="RefSeq"/>
        </authorList>
    </citation>
    <scope>IDENTIFICATION</scope>
</reference>
<protein>
    <submittedName>
        <fullName evidence="3">Uncharacterized protein LOC113494960</fullName>
    </submittedName>
</protein>
<dbReference type="AlphaFoldDB" id="A0A7E5VM83"/>
<dbReference type="KEGG" id="tnl:113494960"/>
<dbReference type="InParanoid" id="A0A7E5VM83"/>